<name>D1YWU8_METPS</name>
<reference evidence="2" key="3">
    <citation type="journal article" date="2011" name="PLoS ONE">
        <title>Genome sequence of a mesophilic hydrogenotrophic methanogen Methanocella paludicola, the first cultivated representative of the order Methanocellales.</title>
        <authorList>
            <person name="Sakai S."/>
            <person name="Takaki Y."/>
            <person name="Shimamura S."/>
            <person name="Sekine M."/>
            <person name="Tajima T."/>
            <person name="Kosugi H."/>
            <person name="Ichikawa N."/>
            <person name="Tasumi E."/>
            <person name="Hiraki A.T."/>
            <person name="Shimizu A."/>
            <person name="Kato Y."/>
            <person name="Nishiko R."/>
            <person name="Mori K."/>
            <person name="Fujita N."/>
            <person name="Imachi H."/>
            <person name="Takai K."/>
        </authorList>
    </citation>
    <scope>NUCLEOTIDE SEQUENCE [LARGE SCALE GENOMIC DNA]</scope>
    <source>
        <strain evidence="2">DSM 17711 / JCM 13418 / NBRC 101707 / SANAE</strain>
    </source>
</reference>
<dbReference type="KEGG" id="mpd:MCP_0848"/>
<dbReference type="Proteomes" id="UP000001882">
    <property type="component" value="Chromosome"/>
</dbReference>
<dbReference type="InterPro" id="IPR024078">
    <property type="entry name" value="LmbE-like_dom_sf"/>
</dbReference>
<gene>
    <name evidence="1" type="ordered locus">MCP_0848</name>
</gene>
<dbReference type="Gene3D" id="3.40.50.10320">
    <property type="entry name" value="LmbE-like"/>
    <property type="match status" value="1"/>
</dbReference>
<dbReference type="RefSeq" id="WP_012899599.1">
    <property type="nucleotide sequence ID" value="NC_013665.1"/>
</dbReference>
<protein>
    <recommendedName>
        <fullName evidence="3">PIG-L family deacetylase</fullName>
    </recommendedName>
</protein>
<evidence type="ECO:0000313" key="1">
    <source>
        <dbReference type="EMBL" id="BAI60920.1"/>
    </source>
</evidence>
<dbReference type="EMBL" id="AP011532">
    <property type="protein sequence ID" value="BAI60920.1"/>
    <property type="molecule type" value="Genomic_DNA"/>
</dbReference>
<dbReference type="AlphaFoldDB" id="D1YWU8"/>
<organism evidence="1 2">
    <name type="scientific">Methanocella paludicola (strain DSM 17711 / JCM 13418 / NBRC 101707 / SANAE)</name>
    <dbReference type="NCBI Taxonomy" id="304371"/>
    <lineage>
        <taxon>Archaea</taxon>
        <taxon>Methanobacteriati</taxon>
        <taxon>Methanobacteriota</taxon>
        <taxon>Stenosarchaea group</taxon>
        <taxon>Methanomicrobia</taxon>
        <taxon>Methanocellales</taxon>
        <taxon>Methanocellaceae</taxon>
        <taxon>Methanocella</taxon>
    </lineage>
</organism>
<dbReference type="GeneID" id="8680882"/>
<dbReference type="InterPro" id="IPR003737">
    <property type="entry name" value="GlcNAc_PI_deacetylase-related"/>
</dbReference>
<evidence type="ECO:0008006" key="3">
    <source>
        <dbReference type="Google" id="ProtNLM"/>
    </source>
</evidence>
<evidence type="ECO:0000313" key="2">
    <source>
        <dbReference type="Proteomes" id="UP000001882"/>
    </source>
</evidence>
<accession>D1YWU8</accession>
<dbReference type="eggNOG" id="arCOG03460">
    <property type="taxonomic scope" value="Archaea"/>
</dbReference>
<dbReference type="Pfam" id="PF02585">
    <property type="entry name" value="PIG-L"/>
    <property type="match status" value="1"/>
</dbReference>
<dbReference type="STRING" id="304371.MCP_0848"/>
<dbReference type="SUPFAM" id="SSF102588">
    <property type="entry name" value="LmbE-like"/>
    <property type="match status" value="1"/>
</dbReference>
<dbReference type="InParanoid" id="D1YWU8"/>
<proteinExistence type="predicted"/>
<dbReference type="PATRIC" id="fig|304371.9.peg.873"/>
<reference evidence="1 2" key="2">
    <citation type="journal article" date="2008" name="Int. J. Syst. Evol. Microbiol.">
        <title>Methanocella paludicola gen. nov., sp. nov., a methane-producing archaeon, the first isolate of the lineage 'Rice Cluster I', and proposal of the new archaeal order Methanocellales ord. nov.</title>
        <authorList>
            <person name="Sakai S."/>
            <person name="Imachi H."/>
            <person name="Hanada S."/>
            <person name="Ohashi A."/>
            <person name="Harada H."/>
            <person name="Kamagata Y."/>
        </authorList>
    </citation>
    <scope>NUCLEOTIDE SEQUENCE [LARGE SCALE GENOMIC DNA]</scope>
    <source>
        <strain evidence="2">DSM 17711 / JCM 13418 / NBRC 101707 / SANAE</strain>
    </source>
</reference>
<reference evidence="1 2" key="1">
    <citation type="journal article" date="2007" name="Appl. Environ. Microbiol.">
        <title>Isolation of key methanogens for global methane emission from rice paddy fields: a novel isolate affiliated with the clone cluster rice cluster I.</title>
        <authorList>
            <person name="Sakai S."/>
            <person name="Imachi H."/>
            <person name="Sekiguchi Y."/>
            <person name="Ohashi A."/>
            <person name="Harada H."/>
            <person name="Kamagata Y."/>
        </authorList>
    </citation>
    <scope>NUCLEOTIDE SEQUENCE [LARGE SCALE GENOMIC DNA]</scope>
    <source>
        <strain evidence="2">DSM 17711 / JCM 13418 / NBRC 101707 / SANAE</strain>
    </source>
</reference>
<sequence length="209" mass="24277">MKALFISPHTDDVELGAGGTLTKLMEKGWEILWVVFSTAESSLPEGTPPDTLRNEFLDVANSIGLKDNNLKIFDFQVRYLSSHRQEILDEMVKMKKEFSPNLVVGPSLDDNHQDHEVVAKETLRAFKDCASIICYELPWNHIAFNTQLFVKVKERHISKKIELLKRYKSQIELDRPYFQEDYIRGWAKMRGVQVKSEFAEAFEVVRWIV</sequence>
<keyword evidence="2" id="KW-1185">Reference proteome</keyword>
<dbReference type="OrthoDB" id="70547at2157"/>